<dbReference type="InterPro" id="IPR049975">
    <property type="entry name" value="SAV_915-like_dom"/>
</dbReference>
<gene>
    <name evidence="1" type="ORF">BJ983_006019</name>
</gene>
<evidence type="ECO:0008006" key="3">
    <source>
        <dbReference type="Google" id="ProtNLM"/>
    </source>
</evidence>
<reference evidence="1 2" key="1">
    <citation type="submission" date="2020-07" db="EMBL/GenBank/DDBJ databases">
        <title>Sequencing the genomes of 1000 actinobacteria strains.</title>
        <authorList>
            <person name="Klenk H.-P."/>
        </authorList>
    </citation>
    <scope>NUCLEOTIDE SEQUENCE [LARGE SCALE GENOMIC DNA]</scope>
    <source>
        <strain evidence="1 2">DSM 45772</strain>
    </source>
</reference>
<comment type="caution">
    <text evidence="1">The sequence shown here is derived from an EMBL/GenBank/DDBJ whole genome shotgun (WGS) entry which is preliminary data.</text>
</comment>
<organism evidence="1 2">
    <name type="scientific">Actinomycetospora corticicola</name>
    <dbReference type="NCBI Taxonomy" id="663602"/>
    <lineage>
        <taxon>Bacteria</taxon>
        <taxon>Bacillati</taxon>
        <taxon>Actinomycetota</taxon>
        <taxon>Actinomycetes</taxon>
        <taxon>Pseudonocardiales</taxon>
        <taxon>Pseudonocardiaceae</taxon>
        <taxon>Actinomycetospora</taxon>
    </lineage>
</organism>
<dbReference type="Proteomes" id="UP000535890">
    <property type="component" value="Unassembled WGS sequence"/>
</dbReference>
<dbReference type="RefSeq" id="WP_343054432.1">
    <property type="nucleotide sequence ID" value="NZ_JACCBN010000001.1"/>
</dbReference>
<sequence>AVCELRRLVDDRLALPVYASVEELVARCGGAQPWMAVPTGRLPALLAATGADGVVEGLELPAELRHRGGDR</sequence>
<evidence type="ECO:0000313" key="2">
    <source>
        <dbReference type="Proteomes" id="UP000535890"/>
    </source>
</evidence>
<protein>
    <recommendedName>
        <fullName evidence="3">SseB protein N-terminal domain-containing protein</fullName>
    </recommendedName>
</protein>
<evidence type="ECO:0000313" key="1">
    <source>
        <dbReference type="EMBL" id="NYD39917.1"/>
    </source>
</evidence>
<keyword evidence="2" id="KW-1185">Reference proteome</keyword>
<dbReference type="AlphaFoldDB" id="A0A7Y9E2W9"/>
<dbReference type="NCBIfam" id="NF042914">
    <property type="entry name" value="SAV915_dom"/>
    <property type="match status" value="1"/>
</dbReference>
<proteinExistence type="predicted"/>
<name>A0A7Y9E2W9_9PSEU</name>
<dbReference type="EMBL" id="JACCBN010000001">
    <property type="protein sequence ID" value="NYD39917.1"/>
    <property type="molecule type" value="Genomic_DNA"/>
</dbReference>
<accession>A0A7Y9E2W9</accession>
<feature type="non-terminal residue" evidence="1">
    <location>
        <position position="1"/>
    </location>
</feature>